<accession>A0A6J5CWM9</accession>
<proteinExistence type="predicted"/>
<dbReference type="Proteomes" id="UP000494255">
    <property type="component" value="Unassembled WGS sequence"/>
</dbReference>
<dbReference type="AlphaFoldDB" id="A0A6J5CWM9"/>
<protein>
    <submittedName>
        <fullName evidence="1">Uncharacterized protein</fullName>
    </submittedName>
</protein>
<reference evidence="1 2" key="1">
    <citation type="submission" date="2020-04" db="EMBL/GenBank/DDBJ databases">
        <authorList>
            <person name="De Canck E."/>
        </authorList>
    </citation>
    <scope>NUCLEOTIDE SEQUENCE [LARGE SCALE GENOMIC DNA]</scope>
    <source>
        <strain evidence="1 2">LMG 24238</strain>
    </source>
</reference>
<sequence length="71" mass="7323">MVSVTNKRLTALAGAVLTIAVRNSAGVPEMSLCMYVIAILLFSVGVTARSHHVQNAGAPSTLALPMAADDQ</sequence>
<evidence type="ECO:0000313" key="2">
    <source>
        <dbReference type="Proteomes" id="UP000494255"/>
    </source>
</evidence>
<gene>
    <name evidence="1" type="ORF">LMG24238_07691</name>
</gene>
<keyword evidence="2" id="KW-1185">Reference proteome</keyword>
<dbReference type="EMBL" id="CADIKC010000024">
    <property type="protein sequence ID" value="CAB3745564.1"/>
    <property type="molecule type" value="Genomic_DNA"/>
</dbReference>
<evidence type="ECO:0000313" key="1">
    <source>
        <dbReference type="EMBL" id="CAB3745564.1"/>
    </source>
</evidence>
<name>A0A6J5CWM9_9BURK</name>
<organism evidence="1 2">
    <name type="scientific">Paraburkholderia sediminicola</name>
    <dbReference type="NCBI Taxonomy" id="458836"/>
    <lineage>
        <taxon>Bacteria</taxon>
        <taxon>Pseudomonadati</taxon>
        <taxon>Pseudomonadota</taxon>
        <taxon>Betaproteobacteria</taxon>
        <taxon>Burkholderiales</taxon>
        <taxon>Burkholderiaceae</taxon>
        <taxon>Paraburkholderia</taxon>
    </lineage>
</organism>